<keyword evidence="2" id="KW-1185">Reference proteome</keyword>
<protein>
    <recommendedName>
        <fullName evidence="3">DUF659 domain-containing protein</fullName>
    </recommendedName>
</protein>
<evidence type="ECO:0000313" key="1">
    <source>
        <dbReference type="EMBL" id="KAE9398942.1"/>
    </source>
</evidence>
<dbReference type="Proteomes" id="UP000799118">
    <property type="component" value="Unassembled WGS sequence"/>
</dbReference>
<accession>A0A6A4HJD9</accession>
<gene>
    <name evidence="1" type="ORF">BT96DRAFT_739437</name>
</gene>
<sequence>QVLSITVDNASANNTMIDELQKLLPNFRGRRGHVWCMAHTVNLAAKGILHLFE</sequence>
<evidence type="ECO:0000313" key="2">
    <source>
        <dbReference type="Proteomes" id="UP000799118"/>
    </source>
</evidence>
<organism evidence="1 2">
    <name type="scientific">Gymnopus androsaceus JB14</name>
    <dbReference type="NCBI Taxonomy" id="1447944"/>
    <lineage>
        <taxon>Eukaryota</taxon>
        <taxon>Fungi</taxon>
        <taxon>Dikarya</taxon>
        <taxon>Basidiomycota</taxon>
        <taxon>Agaricomycotina</taxon>
        <taxon>Agaricomycetes</taxon>
        <taxon>Agaricomycetidae</taxon>
        <taxon>Agaricales</taxon>
        <taxon>Marasmiineae</taxon>
        <taxon>Omphalotaceae</taxon>
        <taxon>Gymnopus</taxon>
    </lineage>
</organism>
<name>A0A6A4HJD9_9AGAR</name>
<dbReference type="OrthoDB" id="2748837at2759"/>
<evidence type="ECO:0008006" key="3">
    <source>
        <dbReference type="Google" id="ProtNLM"/>
    </source>
</evidence>
<reference evidence="1" key="1">
    <citation type="journal article" date="2019" name="Environ. Microbiol.">
        <title>Fungal ecological strategies reflected in gene transcription - a case study of two litter decomposers.</title>
        <authorList>
            <person name="Barbi F."/>
            <person name="Kohler A."/>
            <person name="Barry K."/>
            <person name="Baskaran P."/>
            <person name="Daum C."/>
            <person name="Fauchery L."/>
            <person name="Ihrmark K."/>
            <person name="Kuo A."/>
            <person name="LaButti K."/>
            <person name="Lipzen A."/>
            <person name="Morin E."/>
            <person name="Grigoriev I.V."/>
            <person name="Henrissat B."/>
            <person name="Lindahl B."/>
            <person name="Martin F."/>
        </authorList>
    </citation>
    <scope>NUCLEOTIDE SEQUENCE</scope>
    <source>
        <strain evidence="1">JB14</strain>
    </source>
</reference>
<feature type="non-terminal residue" evidence="1">
    <location>
        <position position="53"/>
    </location>
</feature>
<dbReference type="AlphaFoldDB" id="A0A6A4HJD9"/>
<dbReference type="EMBL" id="ML769475">
    <property type="protein sequence ID" value="KAE9398942.1"/>
    <property type="molecule type" value="Genomic_DNA"/>
</dbReference>
<feature type="non-terminal residue" evidence="1">
    <location>
        <position position="1"/>
    </location>
</feature>
<proteinExistence type="predicted"/>